<feature type="domain" description="Poxin-Schlafen/Schlafen-like N-terminal" evidence="11">
    <location>
        <begin position="95"/>
        <end position="201"/>
    </location>
</feature>
<dbReference type="InterPro" id="IPR027417">
    <property type="entry name" value="P-loop_NTPase"/>
</dbReference>
<evidence type="ECO:0000313" key="13">
    <source>
        <dbReference type="Proteomes" id="UP000189704"/>
    </source>
</evidence>
<dbReference type="InterPro" id="IPR048729">
    <property type="entry name" value="SLFN_GTPase-like"/>
</dbReference>
<dbReference type="Pfam" id="PF17057">
    <property type="entry name" value="B3R"/>
    <property type="match status" value="1"/>
</dbReference>
<dbReference type="InterPro" id="IPR018647">
    <property type="entry name" value="SLFN_3-like_DNA/RNA_helicase"/>
</dbReference>
<dbReference type="Proteomes" id="UP000189704">
    <property type="component" value="Unplaced"/>
</dbReference>
<dbReference type="GO" id="GO:0005737">
    <property type="term" value="C:cytoplasm"/>
    <property type="evidence" value="ECO:0007669"/>
    <property type="project" value="UniProtKB-ARBA"/>
</dbReference>
<dbReference type="GO" id="GO:0004519">
    <property type="term" value="F:endonuclease activity"/>
    <property type="evidence" value="ECO:0007669"/>
    <property type="project" value="UniProtKB-KW"/>
</dbReference>
<organism evidence="13 14">
    <name type="scientific">Carlito syrichta</name>
    <name type="common">Philippine tarsier</name>
    <name type="synonym">Tarsius syrichta</name>
    <dbReference type="NCBI Taxonomy" id="1868482"/>
    <lineage>
        <taxon>Eukaryota</taxon>
        <taxon>Metazoa</taxon>
        <taxon>Chordata</taxon>
        <taxon>Craniata</taxon>
        <taxon>Vertebrata</taxon>
        <taxon>Euteleostomi</taxon>
        <taxon>Mammalia</taxon>
        <taxon>Eutheria</taxon>
        <taxon>Euarchontoglires</taxon>
        <taxon>Primates</taxon>
        <taxon>Haplorrhini</taxon>
        <taxon>Tarsiiformes</taxon>
        <taxon>Tarsiidae</taxon>
        <taxon>Carlito</taxon>
    </lineage>
</organism>
<evidence type="ECO:0000259" key="9">
    <source>
        <dbReference type="Pfam" id="PF09848"/>
    </source>
</evidence>
<evidence type="ECO:0000256" key="6">
    <source>
        <dbReference type="ARBA" id="ARBA00022801"/>
    </source>
</evidence>
<comment type="cofactor">
    <cofactor evidence="1">
        <name>Mg(2+)</name>
        <dbReference type="ChEBI" id="CHEBI:18420"/>
    </cofactor>
</comment>
<dbReference type="InterPro" id="IPR029684">
    <property type="entry name" value="Schlafen"/>
</dbReference>
<evidence type="ECO:0000256" key="2">
    <source>
        <dbReference type="ARBA" id="ARBA00010114"/>
    </source>
</evidence>
<evidence type="ECO:0000259" key="11">
    <source>
        <dbReference type="Pfam" id="PF17057"/>
    </source>
</evidence>
<dbReference type="Gene3D" id="3.30.950.30">
    <property type="entry name" value="Schlafen, AAA domain"/>
    <property type="match status" value="1"/>
</dbReference>
<evidence type="ECO:0000259" key="8">
    <source>
        <dbReference type="Pfam" id="PF04326"/>
    </source>
</evidence>
<feature type="domain" description="Schlafen AlbA-2" evidence="8">
    <location>
        <begin position="203"/>
        <end position="332"/>
    </location>
</feature>
<feature type="domain" description="UvrD-like helicase C-terminal" evidence="10">
    <location>
        <begin position="845"/>
        <end position="888"/>
    </location>
</feature>
<dbReference type="PANTHER" id="PTHR12155:SF43">
    <property type="entry name" value="SCHLAFEN FAMILY MEMBER 13"/>
    <property type="match status" value="1"/>
</dbReference>
<evidence type="ECO:0000256" key="1">
    <source>
        <dbReference type="ARBA" id="ARBA00001946"/>
    </source>
</evidence>
<dbReference type="OrthoDB" id="6052143at2759"/>
<evidence type="ECO:0000256" key="7">
    <source>
        <dbReference type="ARBA" id="ARBA00022840"/>
    </source>
</evidence>
<feature type="domain" description="Schlafen GTPase-like" evidence="12">
    <location>
        <begin position="398"/>
        <end position="536"/>
    </location>
</feature>
<keyword evidence="6" id="KW-0378">Hydrolase</keyword>
<dbReference type="KEGG" id="csyr:103276840"/>
<dbReference type="GO" id="GO:0051607">
    <property type="term" value="P:defense response to virus"/>
    <property type="evidence" value="ECO:0007669"/>
    <property type="project" value="TreeGrafter"/>
</dbReference>
<dbReference type="Gene3D" id="3.40.50.300">
    <property type="entry name" value="P-loop containing nucleotide triphosphate hydrolases"/>
    <property type="match status" value="1"/>
</dbReference>
<dbReference type="InterPro" id="IPR007421">
    <property type="entry name" value="Schlafen_AlbA_2_dom"/>
</dbReference>
<dbReference type="Pfam" id="PF21026">
    <property type="entry name" value="SLFN_GTPase-like"/>
    <property type="match status" value="1"/>
</dbReference>
<reference evidence="14" key="1">
    <citation type="submission" date="2025-08" db="UniProtKB">
        <authorList>
            <consortium name="RefSeq"/>
        </authorList>
    </citation>
    <scope>IDENTIFICATION</scope>
</reference>
<name>A0A1U7UQI6_CARSF</name>
<evidence type="ECO:0000259" key="10">
    <source>
        <dbReference type="Pfam" id="PF13538"/>
    </source>
</evidence>
<evidence type="ECO:0000256" key="5">
    <source>
        <dbReference type="ARBA" id="ARBA00022759"/>
    </source>
</evidence>
<dbReference type="Pfam" id="PF13538">
    <property type="entry name" value="UvrD_C_2"/>
    <property type="match status" value="1"/>
</dbReference>
<evidence type="ECO:0000259" key="12">
    <source>
        <dbReference type="Pfam" id="PF21026"/>
    </source>
</evidence>
<keyword evidence="3" id="KW-0540">Nuclease</keyword>
<dbReference type="GeneID" id="103276840"/>
<dbReference type="GO" id="GO:0000049">
    <property type="term" value="F:tRNA binding"/>
    <property type="evidence" value="ECO:0007669"/>
    <property type="project" value="TreeGrafter"/>
</dbReference>
<dbReference type="FunFam" id="3.40.50.300:FF:001322">
    <property type="entry name" value="Schlafen family member 11"/>
    <property type="match status" value="1"/>
</dbReference>
<dbReference type="FunFam" id="3.30.950.30:FF:000002">
    <property type="entry name" value="Schlafen family member 11"/>
    <property type="match status" value="1"/>
</dbReference>
<dbReference type="RefSeq" id="XP_008072475.1">
    <property type="nucleotide sequence ID" value="XM_008074284.1"/>
</dbReference>
<accession>A0A1U7UQI6</accession>
<keyword evidence="4" id="KW-0547">Nucleotide-binding</keyword>
<dbReference type="Pfam" id="PF09848">
    <property type="entry name" value="SLFN-g3_helicase"/>
    <property type="match status" value="1"/>
</dbReference>
<feature type="domain" description="Schlafen group 3-like DNA/RNA helicase" evidence="9">
    <location>
        <begin position="590"/>
        <end position="707"/>
    </location>
</feature>
<dbReference type="SUPFAM" id="SSF52540">
    <property type="entry name" value="P-loop containing nucleoside triphosphate hydrolases"/>
    <property type="match status" value="1"/>
</dbReference>
<keyword evidence="13" id="KW-1185">Reference proteome</keyword>
<dbReference type="PANTHER" id="PTHR12155">
    <property type="entry name" value="SCHLAFEN"/>
    <property type="match status" value="1"/>
</dbReference>
<dbReference type="Pfam" id="PF04326">
    <property type="entry name" value="SLFN_AlbA_2"/>
    <property type="match status" value="1"/>
</dbReference>
<evidence type="ECO:0000313" key="14">
    <source>
        <dbReference type="RefSeq" id="XP_008072475.1"/>
    </source>
</evidence>
<keyword evidence="7" id="KW-0067">ATP-binding</keyword>
<dbReference type="GO" id="GO:0016787">
    <property type="term" value="F:hydrolase activity"/>
    <property type="evidence" value="ECO:0007669"/>
    <property type="project" value="UniProtKB-KW"/>
</dbReference>
<gene>
    <name evidence="14" type="primary">LOC103276840</name>
</gene>
<dbReference type="GO" id="GO:0005524">
    <property type="term" value="F:ATP binding"/>
    <property type="evidence" value="ECO:0007669"/>
    <property type="project" value="UniProtKB-KW"/>
</dbReference>
<dbReference type="AlphaFoldDB" id="A0A1U7UQI6"/>
<keyword evidence="5" id="KW-0255">Endonuclease</keyword>
<evidence type="ECO:0000256" key="3">
    <source>
        <dbReference type="ARBA" id="ARBA00022722"/>
    </source>
</evidence>
<evidence type="ECO:0000256" key="4">
    <source>
        <dbReference type="ARBA" id="ARBA00022741"/>
    </source>
</evidence>
<proteinExistence type="inferred from homology"/>
<comment type="similarity">
    <text evidence="2">Belongs to the Schlafen family. Subgroup III subfamily.</text>
</comment>
<sequence>MERDDETSLMLEPSYPDSVISIGKVTLGEENRKKMEKTKRDKQRMRITRIACALLNSGGGVIRMEMENEDVRPTEMGLDIERSLRELIQSKDLLAFFETKQQGKCFEIFVKSWNNGPFSKDSSVKPRICSLSSSLYCRSGTSVFSLNSREAFDFLKNNAEILGQEPSRKILKVMPKVLDNSNPADLIFQKYRLEYGEILPFPESYSIEFKQFSTHHIQEYVKNMIPEYISAFANTQGGYLFIGVDDKHRQVLGCAKENVDRDSLKSVIARTISKLPVVHFCSSKPSVKYSTKTIDVFKEQVFYGYLCVIKVEPFCCAVFAKAPSSWIVRENNVCSLTAKEWVGKMMDADPEFVSELTEDFESQLSLSHSPPLCRPVYAKKGLEHKEELQQRLFSVPPEHLQYTPKSLCKELFSQHEGLEELINKQMQPFSRGILILSRSWAVDLNLQEKEEVICDALLIAQNSPPILYTILREQNAEGQDYCTHIAFILKHKLVNTGGYTGKVCVIAKALCLSSESSAESLKGAVPLIDYPISYNLADTQQMEALLQSLVIVLLGFRSFLSDQLGCEVLNLLTAEQYEIFSKNLHKNRKLFVHGFPGSGKTIMAMKIMEKIKNVFHCEEKRILYVCENQRLMDFIRNKGICQAVTRKTFMRGNFEHIQHIIIDEAQNFRTEDGYWYQKAETITQGDKDCPGILWIFLDYFQTSHLKSSGLPSLSAQYPREELTRVVRNADPIAKYLQGVMQDVRKKPPFNIPLGYLEMFHEAKLVPGVAGNLEIIEDLNLEDMVIFVVEKCRCLLRNGYSPKDIVVLFSKASDVEKYKDKFLKETKKRKVSQINDEFIFADDMLDSVRRFSGLERSIVFGIDPRATEPAISYNLLLCLASRAQKHLYILRLK</sequence>
<dbReference type="InterPro" id="IPR027785">
    <property type="entry name" value="UvrD-like_helicase_C"/>
</dbReference>
<dbReference type="InterPro" id="IPR031450">
    <property type="entry name" value="Poxin-SLFN/SLFN_N"/>
</dbReference>
<dbReference type="InterPro" id="IPR038461">
    <property type="entry name" value="Schlafen_AlbA_2_dom_sf"/>
</dbReference>
<protein>
    <submittedName>
        <fullName evidence="14">Schlafen family member 13-like</fullName>
    </submittedName>
</protein>
<dbReference type="STRING" id="1868482.ENSTSYP00000023951"/>